<evidence type="ECO:0000313" key="2">
    <source>
        <dbReference type="EMBL" id="WMV48293.1"/>
    </source>
</evidence>
<keyword evidence="3" id="KW-1185">Reference proteome</keyword>
<gene>
    <name evidence="2" type="ORF">MTR67_041678</name>
</gene>
<evidence type="ECO:0000313" key="3">
    <source>
        <dbReference type="Proteomes" id="UP001234989"/>
    </source>
</evidence>
<dbReference type="EMBL" id="CP133620">
    <property type="protein sequence ID" value="WMV48293.1"/>
    <property type="molecule type" value="Genomic_DNA"/>
</dbReference>
<evidence type="ECO:0000256" key="1">
    <source>
        <dbReference type="SAM" id="MobiDB-lite"/>
    </source>
</evidence>
<name>A0AAF0UKL8_SOLVR</name>
<organism evidence="2 3">
    <name type="scientific">Solanum verrucosum</name>
    <dbReference type="NCBI Taxonomy" id="315347"/>
    <lineage>
        <taxon>Eukaryota</taxon>
        <taxon>Viridiplantae</taxon>
        <taxon>Streptophyta</taxon>
        <taxon>Embryophyta</taxon>
        <taxon>Tracheophyta</taxon>
        <taxon>Spermatophyta</taxon>
        <taxon>Magnoliopsida</taxon>
        <taxon>eudicotyledons</taxon>
        <taxon>Gunneridae</taxon>
        <taxon>Pentapetalae</taxon>
        <taxon>asterids</taxon>
        <taxon>lamiids</taxon>
        <taxon>Solanales</taxon>
        <taxon>Solanaceae</taxon>
        <taxon>Solanoideae</taxon>
        <taxon>Solaneae</taxon>
        <taxon>Solanum</taxon>
    </lineage>
</organism>
<dbReference type="AlphaFoldDB" id="A0AAF0UKL8"/>
<feature type="compositionally biased region" description="Basic residues" evidence="1">
    <location>
        <begin position="772"/>
        <end position="789"/>
    </location>
</feature>
<reference evidence="2" key="1">
    <citation type="submission" date="2023-08" db="EMBL/GenBank/DDBJ databases">
        <title>A de novo genome assembly of Solanum verrucosum Schlechtendal, a Mexican diploid species geographically isolated from the other diploid A-genome species in potato relatives.</title>
        <authorList>
            <person name="Hosaka K."/>
        </authorList>
    </citation>
    <scope>NUCLEOTIDE SEQUENCE</scope>
    <source>
        <tissue evidence="2">Young leaves</tissue>
    </source>
</reference>
<proteinExistence type="predicted"/>
<accession>A0AAF0UKL8</accession>
<feature type="region of interest" description="Disordered" evidence="1">
    <location>
        <begin position="772"/>
        <end position="796"/>
    </location>
</feature>
<sequence length="796" mass="93739">MLKQKLKEWRVTHRNNWKQRKEEILQQLADLEKTQELRLLSEDELLQKVHLAMEFEKVAKEEEIAWRQRSRIQWLKQGDKNTKKFHRIVTAHKRYNSIDTLLVEGNLISDPEEIKREITSFYKKLYTETERWRPDFKLQGLNTISEEERDWLQSHFEEAEVLKCIKSCASDKAPGRNGFPMSFFQNFWEVLKYDVMEAINQFHGRHEFERSLNANYVALIPKKSGVVELKDFRPISLIGGIYKVFAKLLAERMKKYGEGSHSIELAKGFKVGNQAGEDVQICHLLYVDDTLIFCEAKEEQNSLMEDFPDLFSFCGNPEASIAETWTNQGWNIIFRRLLNDWEVERVASLLQRLNDFSCLNTSPDTIRWKHDRDGKFSVGRLYRRNLSSQLGNIPGPWKQIWKFNIPTKIKCFTWTEKEETNSHLFLHCRVTSQVWHMFLNILQKPWVMPEHTADLLTCWMRRVDMEVAFVFYIQQNLIIGIFSCILLPCPFRMHIAFIKKARQFETSPVNKYLRTVKKESSKKIRNHALLPVKEQQFDEHISTMCKCIKTFSSAEEELCGKHIRFISGSEYENSDDDQDESASHSQSKFPVGNIKSSDRPTAYPYPSASEEMMRLGLKTEVEISPHTASGSDKNSEDIGEFNRKKKYDGVQSSLALPEKIPKRDMVQSKLFTSRKKKEKKVDKMWNQGSDVSNDFSLDDDSIKMFVNTWKEACRINRVDEVFQRMLQFYKARKRVQVTRMFTSYPFCGLLHVAELPDPSAFNMMLHEKREGRKRRRIERSRKVRQKNKSKTAIFFF</sequence>
<dbReference type="Proteomes" id="UP001234989">
    <property type="component" value="Chromosome 9"/>
</dbReference>
<evidence type="ECO:0008006" key="4">
    <source>
        <dbReference type="Google" id="ProtNLM"/>
    </source>
</evidence>
<protein>
    <recommendedName>
        <fullName evidence="4">Reverse transcriptase zinc-binding domain-containing protein</fullName>
    </recommendedName>
</protein>
<feature type="region of interest" description="Disordered" evidence="1">
    <location>
        <begin position="570"/>
        <end position="606"/>
    </location>
</feature>
<dbReference type="PANTHER" id="PTHR19446">
    <property type="entry name" value="REVERSE TRANSCRIPTASES"/>
    <property type="match status" value="1"/>
</dbReference>